<dbReference type="CDD" id="cd03224">
    <property type="entry name" value="ABC_TM1139_LivF_branched"/>
    <property type="match status" value="1"/>
</dbReference>
<evidence type="ECO:0000313" key="8">
    <source>
        <dbReference type="Proteomes" id="UP000199181"/>
    </source>
</evidence>
<dbReference type="PROSITE" id="PS50893">
    <property type="entry name" value="ABC_TRANSPORTER_2"/>
    <property type="match status" value="1"/>
</dbReference>
<sequence>MTPLLLAEGLFAGYGNGDIVRGVSLQAGAGRITTVMGPNGSGKSTFIKVLAGLVPCRQGRILLEGQEVTHLAAPLRVAAGLGYVPQEFNVFRNLTVRENLDLASAVLHRGRRDGKAGLERVFELFPVLSRRLKSLAGNLSGGERQMLAFASALLARPRFLLLDEPSAGLSPKAAEEMFQTVARVHATGVGVLMVEQNVAGALAITHDVMVLVGGAVRLATTAEDLKRQHDLHQLYLGPTEGAALEAAP</sequence>
<dbReference type="GO" id="GO:0015807">
    <property type="term" value="P:L-amino acid transport"/>
    <property type="evidence" value="ECO:0007669"/>
    <property type="project" value="TreeGrafter"/>
</dbReference>
<accession>A0A1I0L6X8</accession>
<name>A0A1I0L6X8_9BACT</name>
<protein>
    <submittedName>
        <fullName evidence="7">Branched-chain amino acid transport system ATP-binding protein/neutral amino acid transport system ATP-binding protein</fullName>
    </submittedName>
</protein>
<keyword evidence="8" id="KW-1185">Reference proteome</keyword>
<evidence type="ECO:0000256" key="1">
    <source>
        <dbReference type="ARBA" id="ARBA00005417"/>
    </source>
</evidence>
<dbReference type="PANTHER" id="PTHR43820:SF7">
    <property type="entry name" value="BRANCHED-CHAIN AMINO ACID TRANSPORT ATP-BINDING PROTEIN LIVF-RELATED"/>
    <property type="match status" value="1"/>
</dbReference>
<dbReference type="PROSITE" id="PS00211">
    <property type="entry name" value="ABC_TRANSPORTER_1"/>
    <property type="match status" value="1"/>
</dbReference>
<keyword evidence="5" id="KW-0029">Amino-acid transport</keyword>
<reference evidence="8" key="1">
    <citation type="submission" date="2016-10" db="EMBL/GenBank/DDBJ databases">
        <authorList>
            <person name="Varghese N."/>
            <person name="Submissions S."/>
        </authorList>
    </citation>
    <scope>NUCLEOTIDE SEQUENCE [LARGE SCALE GENOMIC DNA]</scope>
    <source>
        <strain evidence="8">DSM 16858</strain>
    </source>
</reference>
<evidence type="ECO:0000256" key="3">
    <source>
        <dbReference type="ARBA" id="ARBA00022741"/>
    </source>
</evidence>
<dbReference type="AlphaFoldDB" id="A0A1I0L6X8"/>
<dbReference type="InterPro" id="IPR052156">
    <property type="entry name" value="BCAA_Transport_ATP-bd_LivF"/>
</dbReference>
<evidence type="ECO:0000259" key="6">
    <source>
        <dbReference type="PROSITE" id="PS50893"/>
    </source>
</evidence>
<evidence type="ECO:0000256" key="5">
    <source>
        <dbReference type="ARBA" id="ARBA00022970"/>
    </source>
</evidence>
<dbReference type="Pfam" id="PF00005">
    <property type="entry name" value="ABC_tran"/>
    <property type="match status" value="1"/>
</dbReference>
<dbReference type="Gene3D" id="3.40.50.300">
    <property type="entry name" value="P-loop containing nucleotide triphosphate hydrolases"/>
    <property type="match status" value="1"/>
</dbReference>
<dbReference type="GO" id="GO:0016887">
    <property type="term" value="F:ATP hydrolysis activity"/>
    <property type="evidence" value="ECO:0007669"/>
    <property type="project" value="InterPro"/>
</dbReference>
<dbReference type="InterPro" id="IPR003439">
    <property type="entry name" value="ABC_transporter-like_ATP-bd"/>
</dbReference>
<comment type="similarity">
    <text evidence="1">Belongs to the ABC transporter superfamily.</text>
</comment>
<keyword evidence="3" id="KW-0547">Nucleotide-binding</keyword>
<feature type="domain" description="ABC transporter" evidence="6">
    <location>
        <begin position="5"/>
        <end position="238"/>
    </location>
</feature>
<dbReference type="GO" id="GO:0005524">
    <property type="term" value="F:ATP binding"/>
    <property type="evidence" value="ECO:0007669"/>
    <property type="project" value="UniProtKB-KW"/>
</dbReference>
<organism evidence="7 8">
    <name type="scientific">Stigmatella erecta</name>
    <dbReference type="NCBI Taxonomy" id="83460"/>
    <lineage>
        <taxon>Bacteria</taxon>
        <taxon>Pseudomonadati</taxon>
        <taxon>Myxococcota</taxon>
        <taxon>Myxococcia</taxon>
        <taxon>Myxococcales</taxon>
        <taxon>Cystobacterineae</taxon>
        <taxon>Archangiaceae</taxon>
        <taxon>Stigmatella</taxon>
    </lineage>
</organism>
<dbReference type="InterPro" id="IPR017871">
    <property type="entry name" value="ABC_transporter-like_CS"/>
</dbReference>
<dbReference type="SUPFAM" id="SSF52540">
    <property type="entry name" value="P-loop containing nucleoside triphosphate hydrolases"/>
    <property type="match status" value="1"/>
</dbReference>
<dbReference type="GO" id="GO:0015658">
    <property type="term" value="F:branched-chain amino acid transmembrane transporter activity"/>
    <property type="evidence" value="ECO:0007669"/>
    <property type="project" value="TreeGrafter"/>
</dbReference>
<dbReference type="SMART" id="SM00382">
    <property type="entry name" value="AAA"/>
    <property type="match status" value="1"/>
</dbReference>
<dbReference type="InterPro" id="IPR003593">
    <property type="entry name" value="AAA+_ATPase"/>
</dbReference>
<dbReference type="PANTHER" id="PTHR43820">
    <property type="entry name" value="HIGH-AFFINITY BRANCHED-CHAIN AMINO ACID TRANSPORT ATP-BINDING PROTEIN LIVF"/>
    <property type="match status" value="1"/>
</dbReference>
<dbReference type="EMBL" id="FOIJ01000021">
    <property type="protein sequence ID" value="SEU35721.1"/>
    <property type="molecule type" value="Genomic_DNA"/>
</dbReference>
<keyword evidence="2" id="KW-0813">Transport</keyword>
<keyword evidence="4 7" id="KW-0067">ATP-binding</keyword>
<dbReference type="InterPro" id="IPR027417">
    <property type="entry name" value="P-loop_NTPase"/>
</dbReference>
<dbReference type="RefSeq" id="WP_093525411.1">
    <property type="nucleotide sequence ID" value="NZ_FOIJ01000021.1"/>
</dbReference>
<proteinExistence type="inferred from homology"/>
<evidence type="ECO:0000256" key="2">
    <source>
        <dbReference type="ARBA" id="ARBA00022448"/>
    </source>
</evidence>
<gene>
    <name evidence="7" type="ORF">SAMN05443639_12116</name>
</gene>
<dbReference type="Proteomes" id="UP000199181">
    <property type="component" value="Unassembled WGS sequence"/>
</dbReference>
<evidence type="ECO:0000256" key="4">
    <source>
        <dbReference type="ARBA" id="ARBA00022840"/>
    </source>
</evidence>
<evidence type="ECO:0000313" key="7">
    <source>
        <dbReference type="EMBL" id="SEU35721.1"/>
    </source>
</evidence>